<evidence type="ECO:0000256" key="4">
    <source>
        <dbReference type="ARBA" id="ARBA00023136"/>
    </source>
</evidence>
<dbReference type="AlphaFoldDB" id="A0A0C7R620"/>
<dbReference type="PANTHER" id="PTHR43229">
    <property type="entry name" value="NODULATION PROTEIN J"/>
    <property type="match status" value="1"/>
</dbReference>
<keyword evidence="2 5" id="KW-0812">Transmembrane</keyword>
<keyword evidence="3 5" id="KW-1133">Transmembrane helix</keyword>
<evidence type="ECO:0000256" key="3">
    <source>
        <dbReference type="ARBA" id="ARBA00022989"/>
    </source>
</evidence>
<feature type="transmembrane region" description="Helical" evidence="5">
    <location>
        <begin position="97"/>
        <end position="125"/>
    </location>
</feature>
<evidence type="ECO:0000313" key="8">
    <source>
        <dbReference type="Proteomes" id="UP000049127"/>
    </source>
</evidence>
<dbReference type="PANTHER" id="PTHR43229:SF2">
    <property type="entry name" value="NODULATION PROTEIN J"/>
    <property type="match status" value="1"/>
</dbReference>
<evidence type="ECO:0000256" key="1">
    <source>
        <dbReference type="ARBA" id="ARBA00004141"/>
    </source>
</evidence>
<protein>
    <recommendedName>
        <fullName evidence="5">Transport permease protein</fullName>
    </recommendedName>
</protein>
<evidence type="ECO:0000256" key="2">
    <source>
        <dbReference type="ARBA" id="ARBA00022692"/>
    </source>
</evidence>
<dbReference type="Proteomes" id="UP000049127">
    <property type="component" value="Unassembled WGS sequence"/>
</dbReference>
<gene>
    <name evidence="7" type="ORF">R28058_13121</name>
</gene>
<sequence>MNEFKVLFELGMKKRIKDSFLIGYGVTFPLMLIIILGYMATNYYSGENGITSYYYYSIVIIPFCTFLSSITLIYVAREESLNKCGERFIIAPISKTSIVLSKIIPSTIAISVYNLILLLVCNLIFKVDYRGRFLEIYVLIISLGFMSSAFGTFIGLCSKDFMSIKNIVSTPILIMAVLGGSFFPIGSLGNVFEIISYISPLTWVNRGIFMMLNDNIINVYMISLFIILGLGMLFTIVSIKAFKKEGFI</sequence>
<dbReference type="InterPro" id="IPR013525">
    <property type="entry name" value="ABC2_TM"/>
</dbReference>
<keyword evidence="5" id="KW-1003">Cell membrane</keyword>
<dbReference type="InterPro" id="IPR000412">
    <property type="entry name" value="ABC_2_transport"/>
</dbReference>
<keyword evidence="5" id="KW-0813">Transport</keyword>
<dbReference type="Pfam" id="PF01061">
    <property type="entry name" value="ABC2_membrane"/>
    <property type="match status" value="1"/>
</dbReference>
<keyword evidence="4 5" id="KW-0472">Membrane</keyword>
<comment type="similarity">
    <text evidence="5">Belongs to the ABC-2 integral membrane protein family.</text>
</comment>
<dbReference type="PROSITE" id="PS51012">
    <property type="entry name" value="ABC_TM2"/>
    <property type="match status" value="1"/>
</dbReference>
<feature type="transmembrane region" description="Helical" evidence="5">
    <location>
        <begin position="219"/>
        <end position="242"/>
    </location>
</feature>
<evidence type="ECO:0000313" key="7">
    <source>
        <dbReference type="EMBL" id="CEQ03579.1"/>
    </source>
</evidence>
<comment type="subcellular location">
    <subcellularLocation>
        <location evidence="5">Cell membrane</location>
        <topology evidence="5">Multi-pass membrane protein</topology>
    </subcellularLocation>
    <subcellularLocation>
        <location evidence="1">Membrane</location>
        <topology evidence="1">Multi-pass membrane protein</topology>
    </subcellularLocation>
</comment>
<feature type="transmembrane region" description="Helical" evidence="5">
    <location>
        <begin position="137"/>
        <end position="158"/>
    </location>
</feature>
<dbReference type="EMBL" id="CEKZ01000003">
    <property type="protein sequence ID" value="CEQ03579.1"/>
    <property type="molecule type" value="Genomic_DNA"/>
</dbReference>
<dbReference type="PIRSF" id="PIRSF006648">
    <property type="entry name" value="DrrB"/>
    <property type="match status" value="1"/>
</dbReference>
<dbReference type="GO" id="GO:0043190">
    <property type="term" value="C:ATP-binding cassette (ABC) transporter complex"/>
    <property type="evidence" value="ECO:0007669"/>
    <property type="project" value="InterPro"/>
</dbReference>
<feature type="transmembrane region" description="Helical" evidence="5">
    <location>
        <begin position="21"/>
        <end position="41"/>
    </location>
</feature>
<reference evidence="7 8" key="1">
    <citation type="submission" date="2015-01" db="EMBL/GenBank/DDBJ databases">
        <authorList>
            <person name="Aslett A.Martin."/>
            <person name="De Silva Nishadi"/>
        </authorList>
    </citation>
    <scope>NUCLEOTIDE SEQUENCE [LARGE SCALE GENOMIC DNA]</scope>
    <source>
        <strain evidence="7 8">R28058</strain>
    </source>
</reference>
<dbReference type="RefSeq" id="WP_055341874.1">
    <property type="nucleotide sequence ID" value="NZ_CDNI01000003.1"/>
</dbReference>
<proteinExistence type="inferred from homology"/>
<dbReference type="InterPro" id="IPR051784">
    <property type="entry name" value="Nod_factor_ABC_transporter"/>
</dbReference>
<dbReference type="GO" id="GO:0140359">
    <property type="term" value="F:ABC-type transporter activity"/>
    <property type="evidence" value="ECO:0007669"/>
    <property type="project" value="InterPro"/>
</dbReference>
<feature type="domain" description="ABC transmembrane type-2" evidence="6">
    <location>
        <begin position="20"/>
        <end position="245"/>
    </location>
</feature>
<name>A0A0C7R620_PARSO</name>
<accession>A0A0C7R620</accession>
<organism evidence="7 8">
    <name type="scientific">Paraclostridium sordellii</name>
    <name type="common">Clostridium sordellii</name>
    <dbReference type="NCBI Taxonomy" id="1505"/>
    <lineage>
        <taxon>Bacteria</taxon>
        <taxon>Bacillati</taxon>
        <taxon>Bacillota</taxon>
        <taxon>Clostridia</taxon>
        <taxon>Peptostreptococcales</taxon>
        <taxon>Peptostreptococcaceae</taxon>
        <taxon>Paraclostridium</taxon>
    </lineage>
</organism>
<evidence type="ECO:0000259" key="6">
    <source>
        <dbReference type="PROSITE" id="PS51012"/>
    </source>
</evidence>
<dbReference type="InterPro" id="IPR047817">
    <property type="entry name" value="ABC2_TM_bact-type"/>
</dbReference>
<evidence type="ECO:0000256" key="5">
    <source>
        <dbReference type="RuleBase" id="RU361157"/>
    </source>
</evidence>
<feature type="transmembrane region" description="Helical" evidence="5">
    <location>
        <begin position="53"/>
        <end position="76"/>
    </location>
</feature>
<dbReference type="OrthoDB" id="1747748at2"/>
<feature type="transmembrane region" description="Helical" evidence="5">
    <location>
        <begin position="170"/>
        <end position="199"/>
    </location>
</feature>